<reference evidence="1 2" key="1">
    <citation type="journal article" date="2018" name="Int. J. Syst. Evol. Microbiol.">
        <title>Lactobacillus bambusae sp. nov., isolated from a traditional fermented Ma-bamboo shoots of Taiwan.</title>
        <authorList>
            <person name="Wang L.-T."/>
        </authorList>
    </citation>
    <scope>NUCLEOTIDE SEQUENCE [LARGE SCALE GENOMIC DNA]</scope>
    <source>
        <strain evidence="1 2">BS-W1</strain>
    </source>
</reference>
<evidence type="ECO:0000313" key="2">
    <source>
        <dbReference type="Proteomes" id="UP000245080"/>
    </source>
</evidence>
<accession>A0A2V1N1W7</accession>
<dbReference type="OrthoDB" id="10015479at2"/>
<sequence>MKSVVIGLLVCGAAYVTIWVTADLQDGFVTQRFLSRELRTQEAPKLKRVSGSQRTYHQLKRLKHPIKVSVQADDQGSADISYYPMKINQRIYWVSLKQGQFPLFDQVVKIESEQDL</sequence>
<proteinExistence type="predicted"/>
<organism evidence="1 2">
    <name type="scientific">Levilactobacillus bambusae</name>
    <dbReference type="NCBI Taxonomy" id="2024736"/>
    <lineage>
        <taxon>Bacteria</taxon>
        <taxon>Bacillati</taxon>
        <taxon>Bacillota</taxon>
        <taxon>Bacilli</taxon>
        <taxon>Lactobacillales</taxon>
        <taxon>Lactobacillaceae</taxon>
        <taxon>Levilactobacillus</taxon>
    </lineage>
</organism>
<dbReference type="Proteomes" id="UP000245080">
    <property type="component" value="Unassembled WGS sequence"/>
</dbReference>
<gene>
    <name evidence="1" type="ORF">DCM90_05235</name>
</gene>
<dbReference type="RefSeq" id="WP_109250282.1">
    <property type="nucleotide sequence ID" value="NZ_QCXQ01000002.1"/>
</dbReference>
<dbReference type="EMBL" id="QCXQ01000002">
    <property type="protein sequence ID" value="PWG00335.1"/>
    <property type="molecule type" value="Genomic_DNA"/>
</dbReference>
<evidence type="ECO:0000313" key="1">
    <source>
        <dbReference type="EMBL" id="PWG00335.1"/>
    </source>
</evidence>
<protein>
    <submittedName>
        <fullName evidence="1">Uncharacterized protein</fullName>
    </submittedName>
</protein>
<keyword evidence="2" id="KW-1185">Reference proteome</keyword>
<comment type="caution">
    <text evidence="1">The sequence shown here is derived from an EMBL/GenBank/DDBJ whole genome shotgun (WGS) entry which is preliminary data.</text>
</comment>
<name>A0A2V1N1W7_9LACO</name>
<dbReference type="AlphaFoldDB" id="A0A2V1N1W7"/>